<accession>A0A1V4HIC6</accession>
<dbReference type="InterPro" id="IPR001387">
    <property type="entry name" value="Cro/C1-type_HTH"/>
</dbReference>
<dbReference type="PROSITE" id="PS50943">
    <property type="entry name" value="HTH_CROC1"/>
    <property type="match status" value="1"/>
</dbReference>
<keyword evidence="3" id="KW-1185">Reference proteome</keyword>
<dbReference type="SMART" id="SM00530">
    <property type="entry name" value="HTH_XRE"/>
    <property type="match status" value="1"/>
</dbReference>
<gene>
    <name evidence="2" type="ORF">BC351_28920</name>
</gene>
<feature type="domain" description="HTH cro/C1-type" evidence="1">
    <location>
        <begin position="15"/>
        <end position="68"/>
    </location>
</feature>
<evidence type="ECO:0000313" key="3">
    <source>
        <dbReference type="Proteomes" id="UP000190626"/>
    </source>
</evidence>
<comment type="caution">
    <text evidence="2">The sequence shown here is derived from an EMBL/GenBank/DDBJ whole genome shotgun (WGS) entry which is preliminary data.</text>
</comment>
<evidence type="ECO:0000259" key="1">
    <source>
        <dbReference type="PROSITE" id="PS50943"/>
    </source>
</evidence>
<dbReference type="STRING" id="1469647.BC351_28920"/>
<dbReference type="RefSeq" id="WP_079414423.1">
    <property type="nucleotide sequence ID" value="NZ_MBTG01000017.1"/>
</dbReference>
<dbReference type="Pfam" id="PF01381">
    <property type="entry name" value="HTH_3"/>
    <property type="match status" value="1"/>
</dbReference>
<dbReference type="AlphaFoldDB" id="A0A1V4HIC6"/>
<organism evidence="2 3">
    <name type="scientific">Paenibacillus ferrarius</name>
    <dbReference type="NCBI Taxonomy" id="1469647"/>
    <lineage>
        <taxon>Bacteria</taxon>
        <taxon>Bacillati</taxon>
        <taxon>Bacillota</taxon>
        <taxon>Bacilli</taxon>
        <taxon>Bacillales</taxon>
        <taxon>Paenibacillaceae</taxon>
        <taxon>Paenibacillus</taxon>
    </lineage>
</organism>
<dbReference type="Gene3D" id="1.10.260.40">
    <property type="entry name" value="lambda repressor-like DNA-binding domains"/>
    <property type="match status" value="1"/>
</dbReference>
<dbReference type="Proteomes" id="UP000190626">
    <property type="component" value="Unassembled WGS sequence"/>
</dbReference>
<dbReference type="GO" id="GO:0003677">
    <property type="term" value="F:DNA binding"/>
    <property type="evidence" value="ECO:0007669"/>
    <property type="project" value="InterPro"/>
</dbReference>
<sequence>MNYSLGQYLRSLRGKMSLREAGKRSNLSFTYIRDLELGINRSNNSPLHPSPETLKKLSEAYECSFDDIMNQAGLTISNEDPQLNTSTKSVDNDENPDLIKILKMEPKVSVGTYFLSPTDKIKLMEIMETLFLKYKNL</sequence>
<proteinExistence type="predicted"/>
<name>A0A1V4HIC6_9BACL</name>
<evidence type="ECO:0000313" key="2">
    <source>
        <dbReference type="EMBL" id="OPH56193.1"/>
    </source>
</evidence>
<protein>
    <recommendedName>
        <fullName evidence="1">HTH cro/C1-type domain-containing protein</fullName>
    </recommendedName>
</protein>
<dbReference type="EMBL" id="MBTG01000017">
    <property type="protein sequence ID" value="OPH56193.1"/>
    <property type="molecule type" value="Genomic_DNA"/>
</dbReference>
<dbReference type="InterPro" id="IPR010982">
    <property type="entry name" value="Lambda_DNA-bd_dom_sf"/>
</dbReference>
<reference evidence="3" key="1">
    <citation type="submission" date="2016-07" db="EMBL/GenBank/DDBJ databases">
        <authorList>
            <person name="Florea S."/>
            <person name="Webb J.S."/>
            <person name="Jaromczyk J."/>
            <person name="Schardl C.L."/>
        </authorList>
    </citation>
    <scope>NUCLEOTIDE SEQUENCE [LARGE SCALE GENOMIC DNA]</scope>
    <source>
        <strain evidence="3">CY1</strain>
    </source>
</reference>
<dbReference type="SUPFAM" id="SSF47413">
    <property type="entry name" value="lambda repressor-like DNA-binding domains"/>
    <property type="match status" value="1"/>
</dbReference>
<dbReference type="OrthoDB" id="2080915at2"/>